<sequence length="527" mass="56729">MEELSAVGEQVFDAECILNKRLRKGKLEFLVKWRGWSSKHNSWEPQENILDPRLLAAFNKKEQEKELLLRKKGKRPRGRPRKILENVPEVPKSSSSSSGSSSSSESSSSCSSSDSSSDDDDEGGHVKQASPSIRTRDPHPVPQKKAQIVVAKQEPPKKRSKKPDVKEFPQSKGARKILKTSKDLDLPGAIKKPVHLASFAFMGFNRGSPRDSVGGQNRSSLTQGGAVKNSVSPVVSGRSVQPNSPSMNKSIQGRNASEGKLSVSSMNSGTSLDLKAAASKSKGVAALNLNTSKHPIQGTTQHTLSSPNGQKKPQTPVSTLQRIPNTKAMASLPSKTASSNQSSGLQPLNLQNKQAQKNDAPGNGTAPGSGLRNATNPARKTTVTQNQEYNLPKSPATPGRIAARKNQPGADKASEAPEIQNQRVPGRLEKSGLQKPSTEIQSQQERPASKDGKKTKMNDMSTGEDESSSDSDQDSTYTGTGAIQSQDWKPTRSLIEHVFVTDVTANLVTVTVKESPTSVGFFSIRNY</sequence>
<evidence type="ECO:0000256" key="6">
    <source>
        <dbReference type="SAM" id="MobiDB-lite"/>
    </source>
</evidence>
<feature type="compositionally biased region" description="Basic and acidic residues" evidence="6">
    <location>
        <begin position="154"/>
        <end position="169"/>
    </location>
</feature>
<feature type="domain" description="Chromo" evidence="7">
    <location>
        <begin position="12"/>
        <end position="70"/>
    </location>
</feature>
<evidence type="ECO:0000256" key="2">
    <source>
        <dbReference type="ARBA" id="ARBA00022491"/>
    </source>
</evidence>
<feature type="compositionally biased region" description="Polar residues" evidence="6">
    <location>
        <begin position="372"/>
        <end position="389"/>
    </location>
</feature>
<dbReference type="InterPro" id="IPR033773">
    <property type="entry name" value="CBX7_C"/>
</dbReference>
<organism evidence="8 9">
    <name type="scientific">Xyrichtys novacula</name>
    <name type="common">Pearly razorfish</name>
    <name type="synonym">Hemipteronotus novacula</name>
    <dbReference type="NCBI Taxonomy" id="13765"/>
    <lineage>
        <taxon>Eukaryota</taxon>
        <taxon>Metazoa</taxon>
        <taxon>Chordata</taxon>
        <taxon>Craniata</taxon>
        <taxon>Vertebrata</taxon>
        <taxon>Euteleostomi</taxon>
        <taxon>Actinopterygii</taxon>
        <taxon>Neopterygii</taxon>
        <taxon>Teleostei</taxon>
        <taxon>Neoteleostei</taxon>
        <taxon>Acanthomorphata</taxon>
        <taxon>Eupercaria</taxon>
        <taxon>Labriformes</taxon>
        <taxon>Labridae</taxon>
        <taxon>Xyrichtys</taxon>
    </lineage>
</organism>
<dbReference type="InterPro" id="IPR023780">
    <property type="entry name" value="Chromo_domain"/>
</dbReference>
<evidence type="ECO:0000313" key="8">
    <source>
        <dbReference type="EMBL" id="CAJ1075560.1"/>
    </source>
</evidence>
<feature type="region of interest" description="Disordered" evidence="6">
    <location>
        <begin position="286"/>
        <end position="490"/>
    </location>
</feature>
<dbReference type="EMBL" id="OY660879">
    <property type="protein sequence ID" value="CAJ1075560.1"/>
    <property type="molecule type" value="Genomic_DNA"/>
</dbReference>
<keyword evidence="2" id="KW-0678">Repressor</keyword>
<feature type="region of interest" description="Disordered" evidence="6">
    <location>
        <begin position="67"/>
        <end position="181"/>
    </location>
</feature>
<evidence type="ECO:0000313" key="9">
    <source>
        <dbReference type="Proteomes" id="UP001178508"/>
    </source>
</evidence>
<keyword evidence="9" id="KW-1185">Reference proteome</keyword>
<gene>
    <name evidence="8" type="ORF">XNOV1_A039133</name>
</gene>
<dbReference type="Pfam" id="PF00385">
    <property type="entry name" value="Chromo"/>
    <property type="match status" value="1"/>
</dbReference>
<feature type="compositionally biased region" description="Polar residues" evidence="6">
    <location>
        <begin position="214"/>
        <end position="255"/>
    </location>
</feature>
<dbReference type="GO" id="GO:0035102">
    <property type="term" value="C:PRC1 complex"/>
    <property type="evidence" value="ECO:0007669"/>
    <property type="project" value="InterPro"/>
</dbReference>
<dbReference type="InterPro" id="IPR000953">
    <property type="entry name" value="Chromo/chromo_shadow_dom"/>
</dbReference>
<feature type="compositionally biased region" description="Acidic residues" evidence="6">
    <location>
        <begin position="462"/>
        <end position="473"/>
    </location>
</feature>
<name>A0AAV1GPC3_XYRNO</name>
<dbReference type="GO" id="GO:0000122">
    <property type="term" value="P:negative regulation of transcription by RNA polymerase II"/>
    <property type="evidence" value="ECO:0007669"/>
    <property type="project" value="TreeGrafter"/>
</dbReference>
<evidence type="ECO:0000259" key="7">
    <source>
        <dbReference type="PROSITE" id="PS50013"/>
    </source>
</evidence>
<dbReference type="InterPro" id="IPR016197">
    <property type="entry name" value="Chromo-like_dom_sf"/>
</dbReference>
<protein>
    <submittedName>
        <fullName evidence="8">Chromobox protein homolog 2</fullName>
    </submittedName>
</protein>
<keyword evidence="4" id="KW-0804">Transcription</keyword>
<dbReference type="AlphaFoldDB" id="A0AAV1GPC3"/>
<feature type="region of interest" description="Disordered" evidence="6">
    <location>
        <begin position="205"/>
        <end position="268"/>
    </location>
</feature>
<evidence type="ECO:0000256" key="1">
    <source>
        <dbReference type="ARBA" id="ARBA00004123"/>
    </source>
</evidence>
<dbReference type="PANTHER" id="PTHR46860">
    <property type="entry name" value="CHROMOBOX PROTEIN HOMOLOG 2"/>
    <property type="match status" value="1"/>
</dbReference>
<evidence type="ECO:0000256" key="5">
    <source>
        <dbReference type="ARBA" id="ARBA00023242"/>
    </source>
</evidence>
<feature type="compositionally biased region" description="Polar residues" evidence="6">
    <location>
        <begin position="333"/>
        <end position="357"/>
    </location>
</feature>
<dbReference type="Proteomes" id="UP001178508">
    <property type="component" value="Chromosome 16"/>
</dbReference>
<dbReference type="Gene3D" id="2.40.50.40">
    <property type="match status" value="1"/>
</dbReference>
<dbReference type="SUPFAM" id="SSF54160">
    <property type="entry name" value="Chromo domain-like"/>
    <property type="match status" value="1"/>
</dbReference>
<reference evidence="8" key="1">
    <citation type="submission" date="2023-08" db="EMBL/GenBank/DDBJ databases">
        <authorList>
            <person name="Alioto T."/>
            <person name="Alioto T."/>
            <person name="Gomez Garrido J."/>
        </authorList>
    </citation>
    <scope>NUCLEOTIDE SEQUENCE</scope>
</reference>
<dbReference type="PROSITE" id="PS50013">
    <property type="entry name" value="CHROMO_2"/>
    <property type="match status" value="1"/>
</dbReference>
<dbReference type="PROSITE" id="PS00598">
    <property type="entry name" value="CHROMO_1"/>
    <property type="match status" value="1"/>
</dbReference>
<dbReference type="PANTHER" id="PTHR46860:SF1">
    <property type="entry name" value="CHROMOBOX PROTEIN HOMOLOG 2"/>
    <property type="match status" value="1"/>
</dbReference>
<feature type="compositionally biased region" description="Basic and acidic residues" evidence="6">
    <location>
        <begin position="447"/>
        <end position="457"/>
    </location>
</feature>
<accession>A0AAV1GPC3</accession>
<dbReference type="FunFam" id="2.40.50.40:FF:000006">
    <property type="entry name" value="Chromobox protein homolog 7"/>
    <property type="match status" value="1"/>
</dbReference>
<feature type="compositionally biased region" description="Polar residues" evidence="6">
    <location>
        <begin position="288"/>
        <end position="324"/>
    </location>
</feature>
<feature type="compositionally biased region" description="Low complexity" evidence="6">
    <location>
        <begin position="93"/>
        <end position="115"/>
    </location>
</feature>
<dbReference type="InterPro" id="IPR023779">
    <property type="entry name" value="Chromodomain_CS"/>
</dbReference>
<feature type="compositionally biased region" description="Polar residues" evidence="6">
    <location>
        <begin position="434"/>
        <end position="446"/>
    </location>
</feature>
<dbReference type="Pfam" id="PF17218">
    <property type="entry name" value="CBX7_C"/>
    <property type="match status" value="1"/>
</dbReference>
<proteinExistence type="predicted"/>
<evidence type="ECO:0000256" key="4">
    <source>
        <dbReference type="ARBA" id="ARBA00023163"/>
    </source>
</evidence>
<evidence type="ECO:0000256" key="3">
    <source>
        <dbReference type="ARBA" id="ARBA00023015"/>
    </source>
</evidence>
<keyword evidence="3" id="KW-0805">Transcription regulation</keyword>
<dbReference type="CDD" id="cd18647">
    <property type="entry name" value="CD_Cbx2"/>
    <property type="match status" value="1"/>
</dbReference>
<comment type="subcellular location">
    <subcellularLocation>
        <location evidence="1">Nucleus</location>
    </subcellularLocation>
</comment>
<dbReference type="GO" id="GO:0000792">
    <property type="term" value="C:heterochromatin"/>
    <property type="evidence" value="ECO:0007669"/>
    <property type="project" value="TreeGrafter"/>
</dbReference>
<dbReference type="SMART" id="SM00298">
    <property type="entry name" value="CHROMO"/>
    <property type="match status" value="1"/>
</dbReference>
<feature type="compositionally biased region" description="Basic residues" evidence="6">
    <location>
        <begin position="70"/>
        <end position="81"/>
    </location>
</feature>
<dbReference type="InterPro" id="IPR042796">
    <property type="entry name" value="CBX2"/>
</dbReference>
<keyword evidence="5" id="KW-0539">Nucleus</keyword>